<feature type="compositionally biased region" description="Basic residues" evidence="1">
    <location>
        <begin position="234"/>
        <end position="245"/>
    </location>
</feature>
<feature type="region of interest" description="Disordered" evidence="1">
    <location>
        <begin position="496"/>
        <end position="519"/>
    </location>
</feature>
<dbReference type="RefSeq" id="XP_022627570.1">
    <property type="nucleotide sequence ID" value="XM_022773059.1"/>
</dbReference>
<dbReference type="GO" id="GO:0000981">
    <property type="term" value="F:DNA-binding transcription factor activity, RNA polymerase II-specific"/>
    <property type="evidence" value="ECO:0007669"/>
    <property type="project" value="UniProtKB-ARBA"/>
</dbReference>
<gene>
    <name evidence="3" type="ORF">LALA0_S03e00584g</name>
</gene>
<dbReference type="GO" id="GO:0030907">
    <property type="term" value="C:MBF transcription complex"/>
    <property type="evidence" value="ECO:0007669"/>
    <property type="project" value="TreeGrafter"/>
</dbReference>
<proteinExistence type="predicted"/>
<accession>A0A0C7N400</accession>
<feature type="compositionally biased region" description="Low complexity" evidence="1">
    <location>
        <begin position="246"/>
        <end position="267"/>
    </location>
</feature>
<name>A0A0C7N400_9SACH</name>
<dbReference type="GO" id="GO:0033309">
    <property type="term" value="C:SBF transcription complex"/>
    <property type="evidence" value="ECO:0007669"/>
    <property type="project" value="TreeGrafter"/>
</dbReference>
<dbReference type="GeneID" id="34684758"/>
<organism evidence="3 4">
    <name type="scientific">Lachancea lanzarotensis</name>
    <dbReference type="NCBI Taxonomy" id="1245769"/>
    <lineage>
        <taxon>Eukaryota</taxon>
        <taxon>Fungi</taxon>
        <taxon>Dikarya</taxon>
        <taxon>Ascomycota</taxon>
        <taxon>Saccharomycotina</taxon>
        <taxon>Saccharomycetes</taxon>
        <taxon>Saccharomycetales</taxon>
        <taxon>Saccharomycetaceae</taxon>
        <taxon>Lachancea</taxon>
    </lineage>
</organism>
<dbReference type="Gene3D" id="3.10.260.10">
    <property type="entry name" value="Transcription regulator HTH, APSES-type DNA-binding domain"/>
    <property type="match status" value="1"/>
</dbReference>
<dbReference type="Proteomes" id="UP000054304">
    <property type="component" value="Unassembled WGS sequence"/>
</dbReference>
<feature type="region of interest" description="Disordered" evidence="1">
    <location>
        <begin position="229"/>
        <end position="267"/>
    </location>
</feature>
<feature type="region of interest" description="Disordered" evidence="1">
    <location>
        <begin position="628"/>
        <end position="650"/>
    </location>
</feature>
<dbReference type="SUPFAM" id="SSF54616">
    <property type="entry name" value="DNA-binding domain of Mlu1-box binding protein MBP1"/>
    <property type="match status" value="1"/>
</dbReference>
<reference evidence="3 4" key="1">
    <citation type="submission" date="2014-12" db="EMBL/GenBank/DDBJ databases">
        <authorList>
            <person name="Neuveglise Cecile"/>
        </authorList>
    </citation>
    <scope>NUCLEOTIDE SEQUENCE [LARGE SCALE GENOMIC DNA]</scope>
    <source>
        <strain evidence="3 4">CBS 12615</strain>
    </source>
</reference>
<dbReference type="PANTHER" id="PTHR43828:SF5">
    <property type="entry name" value="TRANSCRIPTIONAL REPRESSOR XBP1"/>
    <property type="match status" value="1"/>
</dbReference>
<dbReference type="AlphaFoldDB" id="A0A0C7N400"/>
<feature type="domain" description="HTH APSES-type" evidence="2">
    <location>
        <begin position="260"/>
        <end position="372"/>
    </location>
</feature>
<evidence type="ECO:0000313" key="3">
    <source>
        <dbReference type="EMBL" id="CEP61336.1"/>
    </source>
</evidence>
<dbReference type="PROSITE" id="PS51299">
    <property type="entry name" value="HTH_APSES"/>
    <property type="match status" value="1"/>
</dbReference>
<feature type="region of interest" description="Disordered" evidence="1">
    <location>
        <begin position="439"/>
        <end position="462"/>
    </location>
</feature>
<feature type="region of interest" description="Disordered" evidence="1">
    <location>
        <begin position="387"/>
        <end position="413"/>
    </location>
</feature>
<dbReference type="InterPro" id="IPR036887">
    <property type="entry name" value="HTH_APSES_sf"/>
</dbReference>
<keyword evidence="4" id="KW-1185">Reference proteome</keyword>
<dbReference type="InterPro" id="IPR051642">
    <property type="entry name" value="SWI6-like"/>
</dbReference>
<dbReference type="OrthoDB" id="5562739at2759"/>
<feature type="compositionally biased region" description="Low complexity" evidence="1">
    <location>
        <begin position="111"/>
        <end position="129"/>
    </location>
</feature>
<protein>
    <submittedName>
        <fullName evidence="3">LALA0S03e00584g1_1</fullName>
    </submittedName>
</protein>
<dbReference type="GO" id="GO:0003677">
    <property type="term" value="F:DNA binding"/>
    <property type="evidence" value="ECO:0007669"/>
    <property type="project" value="InterPro"/>
</dbReference>
<dbReference type="InterPro" id="IPR003163">
    <property type="entry name" value="Tscrpt_reg_HTH_APSES-type"/>
</dbReference>
<evidence type="ECO:0000313" key="4">
    <source>
        <dbReference type="Proteomes" id="UP000054304"/>
    </source>
</evidence>
<evidence type="ECO:0000259" key="2">
    <source>
        <dbReference type="PROSITE" id="PS51299"/>
    </source>
</evidence>
<feature type="region of interest" description="Disordered" evidence="1">
    <location>
        <begin position="99"/>
        <end position="133"/>
    </location>
</feature>
<sequence>MFPEHRLQLDRIHLTENPVDDYQRTWLATDERQPPHVTRSRYRTCAVQGFHDVLTPQQQEMLPMSTSAPSSLVPSSPQTRSGLDCSEYLFPDVLSQVALPQTPSTQPPQVQPQQHQRGTAGSSSSSSGGDLNSLTKNQQFRLRQIQYSDQHVSRAINPNNCVLWDHHTGYVFFTGIWRLYQDVMHALVSLDRPDGPDASDGLDRKAHCKLELDYVLFKCLYEQPQPVDSENHFSRRKQSSKRGSRRTSVPNTSSTTTTTTTTTAPSTAMGVASAAAAAATAASPHYSDIHWHNLDPQLKQDLCRIYRENYHPTRDFEFHDLMKRIRGGYIKIQGTWLPFELAKAISVRFCFPIRYLLVPIFGPDFPRECENWYQTFVGLFPPKANNEVSPTSTASVGPVKRTRDRPKKLDFSNVPSFKKNRVDAELLDASQNLLKLSRNNMSPQTTNSAVPVPPVSRNRASSWSPGFNTTQQHMQSNHLQMLPPIKPLLDSLERNYPSPPNSATFNTNKTSPSSTEYFSSPLGSETRYFSPPVSPGYSSLTTGPRFNGLGIINDSDFNFVATPSSSLAIRRQAPKPMAAPQRPSMENTRTGQSTLSNIAHFYNSHGHKYTYPGGMQVMYHPQNFQISQEQQPHHLHKPQPSGKDDFSVGV</sequence>
<evidence type="ECO:0000256" key="1">
    <source>
        <dbReference type="SAM" id="MobiDB-lite"/>
    </source>
</evidence>
<feature type="compositionally biased region" description="Polar residues" evidence="1">
    <location>
        <begin position="501"/>
        <end position="519"/>
    </location>
</feature>
<dbReference type="EMBL" id="LN736362">
    <property type="protein sequence ID" value="CEP61336.1"/>
    <property type="molecule type" value="Genomic_DNA"/>
</dbReference>
<dbReference type="HOGENOM" id="CLU_380358_0_0_1"/>
<dbReference type="PANTHER" id="PTHR43828">
    <property type="entry name" value="ASPARAGINASE"/>
    <property type="match status" value="1"/>
</dbReference>
<feature type="compositionally biased region" description="Polar residues" evidence="1">
    <location>
        <begin position="439"/>
        <end position="449"/>
    </location>
</feature>